<dbReference type="GO" id="GO:0102965">
    <property type="term" value="F:alcohol-forming long-chain fatty acyl-CoA reductase activity"/>
    <property type="evidence" value="ECO:0007669"/>
    <property type="project" value="UniProtKB-EC"/>
</dbReference>
<evidence type="ECO:0000259" key="2">
    <source>
        <dbReference type="Pfam" id="PF07993"/>
    </source>
</evidence>
<evidence type="ECO:0000256" key="1">
    <source>
        <dbReference type="RuleBase" id="RU363097"/>
    </source>
</evidence>
<keyword evidence="4" id="KW-1185">Reference proteome</keyword>
<keyword evidence="1" id="KW-0521">NADP</keyword>
<dbReference type="GO" id="GO:0005777">
    <property type="term" value="C:peroxisome"/>
    <property type="evidence" value="ECO:0007669"/>
    <property type="project" value="TreeGrafter"/>
</dbReference>
<keyword evidence="1" id="KW-0444">Lipid biosynthesis</keyword>
<dbReference type="GO" id="GO:0080019">
    <property type="term" value="F:alcohol-forming very long-chain fatty acyl-CoA reductase activity"/>
    <property type="evidence" value="ECO:0007669"/>
    <property type="project" value="InterPro"/>
</dbReference>
<comment type="caution">
    <text evidence="3">The sequence shown here is derived from an EMBL/GenBank/DDBJ whole genome shotgun (WGS) entry which is preliminary data.</text>
</comment>
<reference evidence="3 4" key="1">
    <citation type="journal article" date="2015" name="Genome Biol. Evol.">
        <title>The genome of winter moth (Operophtera brumata) provides a genomic perspective on sexual dimorphism and phenology.</title>
        <authorList>
            <person name="Derks M.F."/>
            <person name="Smit S."/>
            <person name="Salis L."/>
            <person name="Schijlen E."/>
            <person name="Bossers A."/>
            <person name="Mateman C."/>
            <person name="Pijl A.S."/>
            <person name="de Ridder D."/>
            <person name="Groenen M.A."/>
            <person name="Visser M.E."/>
            <person name="Megens H.J."/>
        </authorList>
    </citation>
    <scope>NUCLEOTIDE SEQUENCE [LARGE SCALE GENOMIC DNA]</scope>
    <source>
        <strain evidence="3">WM2013NL</strain>
        <tissue evidence="3">Head and thorax</tissue>
    </source>
</reference>
<accession>A0A0L7LSQ0</accession>
<comment type="function">
    <text evidence="1">Catalyzes the reduction of fatty acyl-CoA to fatty alcohols.</text>
</comment>
<comment type="catalytic activity">
    <reaction evidence="1">
        <text>a long-chain fatty acyl-CoA + 2 NADPH + 2 H(+) = a long-chain primary fatty alcohol + 2 NADP(+) + CoA</text>
        <dbReference type="Rhea" id="RHEA:52716"/>
        <dbReference type="ChEBI" id="CHEBI:15378"/>
        <dbReference type="ChEBI" id="CHEBI:57287"/>
        <dbReference type="ChEBI" id="CHEBI:57783"/>
        <dbReference type="ChEBI" id="CHEBI:58349"/>
        <dbReference type="ChEBI" id="CHEBI:77396"/>
        <dbReference type="ChEBI" id="CHEBI:83139"/>
        <dbReference type="EC" id="1.2.1.84"/>
    </reaction>
</comment>
<feature type="domain" description="Thioester reductase (TE)" evidence="2">
    <location>
        <begin position="45"/>
        <end position="120"/>
    </location>
</feature>
<name>A0A0L7LSQ0_OPEBR</name>
<proteinExistence type="inferred from homology"/>
<dbReference type="InterPro" id="IPR026055">
    <property type="entry name" value="FAR"/>
</dbReference>
<dbReference type="EMBL" id="JTDY01000163">
    <property type="protein sequence ID" value="KOB78503.1"/>
    <property type="molecule type" value="Genomic_DNA"/>
</dbReference>
<keyword evidence="1" id="KW-0443">Lipid metabolism</keyword>
<dbReference type="Proteomes" id="UP000037510">
    <property type="component" value="Unassembled WGS sequence"/>
</dbReference>
<dbReference type="Pfam" id="PF07993">
    <property type="entry name" value="NAD_binding_4"/>
    <property type="match status" value="1"/>
</dbReference>
<comment type="similarity">
    <text evidence="1">Belongs to the fatty acyl-CoA reductase family.</text>
</comment>
<dbReference type="AlphaFoldDB" id="A0A0L7LSQ0"/>
<dbReference type="PANTHER" id="PTHR11011:SF107">
    <property type="entry name" value="FATTY ACYL-COA REDUCTASE"/>
    <property type="match status" value="1"/>
</dbReference>
<dbReference type="Gene3D" id="3.40.50.720">
    <property type="entry name" value="NAD(P)-binding Rossmann-like Domain"/>
    <property type="match status" value="1"/>
</dbReference>
<organism evidence="3 4">
    <name type="scientific">Operophtera brumata</name>
    <name type="common">Winter moth</name>
    <name type="synonym">Phalaena brumata</name>
    <dbReference type="NCBI Taxonomy" id="104452"/>
    <lineage>
        <taxon>Eukaryota</taxon>
        <taxon>Metazoa</taxon>
        <taxon>Ecdysozoa</taxon>
        <taxon>Arthropoda</taxon>
        <taxon>Hexapoda</taxon>
        <taxon>Insecta</taxon>
        <taxon>Pterygota</taxon>
        <taxon>Neoptera</taxon>
        <taxon>Endopterygota</taxon>
        <taxon>Lepidoptera</taxon>
        <taxon>Glossata</taxon>
        <taxon>Ditrysia</taxon>
        <taxon>Geometroidea</taxon>
        <taxon>Geometridae</taxon>
        <taxon>Larentiinae</taxon>
        <taxon>Operophtera</taxon>
    </lineage>
</organism>
<protein>
    <recommendedName>
        <fullName evidence="1">Fatty acyl-CoA reductase</fullName>
        <ecNumber evidence="1">1.2.1.84</ecNumber>
    </recommendedName>
</protein>
<dbReference type="GO" id="GO:0035336">
    <property type="term" value="P:long-chain fatty-acyl-CoA metabolic process"/>
    <property type="evidence" value="ECO:0007669"/>
    <property type="project" value="TreeGrafter"/>
</dbReference>
<evidence type="ECO:0000313" key="4">
    <source>
        <dbReference type="Proteomes" id="UP000037510"/>
    </source>
</evidence>
<gene>
    <name evidence="3" type="ORF">OBRU01_01104</name>
</gene>
<dbReference type="EC" id="1.2.1.84" evidence="1"/>
<sequence>MELLNGNDPDAINLNQVNLENPDATEAIADFYDGSIILVFDRIRTRWPDRLSKLHPITGDVSVPNLGVNADQRLLLRKVTTLFHSAATVKFTEPLAAAATLNVQGTASLLQLAGDMPHLKVW</sequence>
<dbReference type="InterPro" id="IPR013120">
    <property type="entry name" value="FAR_NAD-bd"/>
</dbReference>
<dbReference type="STRING" id="104452.A0A0L7LSQ0"/>
<dbReference type="PANTHER" id="PTHR11011">
    <property type="entry name" value="MALE STERILITY PROTEIN 2-RELATED"/>
    <property type="match status" value="1"/>
</dbReference>
<evidence type="ECO:0000313" key="3">
    <source>
        <dbReference type="EMBL" id="KOB78503.1"/>
    </source>
</evidence>
<keyword evidence="1" id="KW-0560">Oxidoreductase</keyword>